<evidence type="ECO:0000313" key="3">
    <source>
        <dbReference type="Proteomes" id="UP001549145"/>
    </source>
</evidence>
<gene>
    <name evidence="2" type="ORF">ABID43_002914</name>
</gene>
<dbReference type="RefSeq" id="WP_238278597.1">
    <property type="nucleotide sequence ID" value="NZ_BPQL01000039.1"/>
</dbReference>
<organism evidence="2 3">
    <name type="scientific">Methylobacterium goesingense</name>
    <dbReference type="NCBI Taxonomy" id="243690"/>
    <lineage>
        <taxon>Bacteria</taxon>
        <taxon>Pseudomonadati</taxon>
        <taxon>Pseudomonadota</taxon>
        <taxon>Alphaproteobacteria</taxon>
        <taxon>Hyphomicrobiales</taxon>
        <taxon>Methylobacteriaceae</taxon>
        <taxon>Methylobacterium</taxon>
    </lineage>
</organism>
<proteinExistence type="predicted"/>
<reference evidence="2 3" key="1">
    <citation type="submission" date="2024-06" db="EMBL/GenBank/DDBJ databases">
        <title>Genomic Encyclopedia of Type Strains, Phase IV (KMG-IV): sequencing the most valuable type-strain genomes for metagenomic binning, comparative biology and taxonomic classification.</title>
        <authorList>
            <person name="Goeker M."/>
        </authorList>
    </citation>
    <scope>NUCLEOTIDE SEQUENCE [LARGE SCALE GENOMIC DNA]</scope>
    <source>
        <strain evidence="2 3">DSM 21331</strain>
    </source>
</reference>
<evidence type="ECO:0000256" key="1">
    <source>
        <dbReference type="SAM" id="MobiDB-lite"/>
    </source>
</evidence>
<keyword evidence="3" id="KW-1185">Reference proteome</keyword>
<sequence length="99" mass="11274">MIRLPPRTQDEAAIRGLTSGEHGFPAEREPWPHFVLKRGHRGRYRFSFRTPLGGITGEVFVSPEAGPRANQDAEARRLVARLARSLCEVLERERLPSER</sequence>
<name>A0ABV2L7P1_9HYPH</name>
<dbReference type="EMBL" id="JBEPMM010000007">
    <property type="protein sequence ID" value="MET3693367.1"/>
    <property type="molecule type" value="Genomic_DNA"/>
</dbReference>
<evidence type="ECO:0000313" key="2">
    <source>
        <dbReference type="EMBL" id="MET3693367.1"/>
    </source>
</evidence>
<feature type="region of interest" description="Disordered" evidence="1">
    <location>
        <begin position="1"/>
        <end position="28"/>
    </location>
</feature>
<dbReference type="Proteomes" id="UP001549145">
    <property type="component" value="Unassembled WGS sequence"/>
</dbReference>
<evidence type="ECO:0008006" key="4">
    <source>
        <dbReference type="Google" id="ProtNLM"/>
    </source>
</evidence>
<protein>
    <recommendedName>
        <fullName evidence="4">DUF4102 domain-containing protein</fullName>
    </recommendedName>
</protein>
<accession>A0ABV2L7P1</accession>
<comment type="caution">
    <text evidence="2">The sequence shown here is derived from an EMBL/GenBank/DDBJ whole genome shotgun (WGS) entry which is preliminary data.</text>
</comment>